<dbReference type="SUPFAM" id="SSF52540">
    <property type="entry name" value="P-loop containing nucleoside triphosphate hydrolases"/>
    <property type="match status" value="1"/>
</dbReference>
<dbReference type="InterPro" id="IPR027417">
    <property type="entry name" value="P-loop_NTPase"/>
</dbReference>
<feature type="compositionally biased region" description="Low complexity" evidence="2">
    <location>
        <begin position="1026"/>
        <end position="1053"/>
    </location>
</feature>
<organism evidence="4 5">
    <name type="scientific">Prorocentrum cordatum</name>
    <dbReference type="NCBI Taxonomy" id="2364126"/>
    <lineage>
        <taxon>Eukaryota</taxon>
        <taxon>Sar</taxon>
        <taxon>Alveolata</taxon>
        <taxon>Dinophyceae</taxon>
        <taxon>Prorocentrales</taxon>
        <taxon>Prorocentraceae</taxon>
        <taxon>Prorocentrum</taxon>
    </lineage>
</organism>
<dbReference type="Pfam" id="PF04851">
    <property type="entry name" value="ResIII"/>
    <property type="match status" value="1"/>
</dbReference>
<evidence type="ECO:0000313" key="4">
    <source>
        <dbReference type="EMBL" id="CAK0802362.1"/>
    </source>
</evidence>
<dbReference type="Gene3D" id="1.25.40.20">
    <property type="entry name" value="Ankyrin repeat-containing domain"/>
    <property type="match status" value="1"/>
</dbReference>
<feature type="compositionally biased region" description="Low complexity" evidence="2">
    <location>
        <begin position="62"/>
        <end position="77"/>
    </location>
</feature>
<feature type="compositionally biased region" description="Basic residues" evidence="2">
    <location>
        <begin position="119"/>
        <end position="129"/>
    </location>
</feature>
<dbReference type="InterPro" id="IPR006935">
    <property type="entry name" value="Helicase/UvrB_N"/>
</dbReference>
<feature type="domain" description="Helicase C-terminal" evidence="3">
    <location>
        <begin position="858"/>
        <end position="1012"/>
    </location>
</feature>
<protein>
    <recommendedName>
        <fullName evidence="3">Helicase C-terminal domain-containing protein</fullName>
    </recommendedName>
</protein>
<evidence type="ECO:0000313" key="5">
    <source>
        <dbReference type="Proteomes" id="UP001189429"/>
    </source>
</evidence>
<keyword evidence="1" id="KW-0040">ANK repeat</keyword>
<dbReference type="Pfam" id="PF00271">
    <property type="entry name" value="Helicase_C"/>
    <property type="match status" value="1"/>
</dbReference>
<evidence type="ECO:0000256" key="1">
    <source>
        <dbReference type="PROSITE-ProRule" id="PRU00023"/>
    </source>
</evidence>
<accession>A0ABN9Q970</accession>
<feature type="region of interest" description="Disordered" evidence="2">
    <location>
        <begin position="982"/>
        <end position="1079"/>
    </location>
</feature>
<feature type="compositionally biased region" description="Basic and acidic residues" evidence="2">
    <location>
        <begin position="1054"/>
        <end position="1070"/>
    </location>
</feature>
<dbReference type="Gene3D" id="6.10.140.530">
    <property type="match status" value="2"/>
</dbReference>
<feature type="region of interest" description="Disordered" evidence="2">
    <location>
        <begin position="158"/>
        <end position="197"/>
    </location>
</feature>
<evidence type="ECO:0000256" key="2">
    <source>
        <dbReference type="SAM" id="MobiDB-lite"/>
    </source>
</evidence>
<dbReference type="Pfam" id="PF03457">
    <property type="entry name" value="HA"/>
    <property type="match status" value="1"/>
</dbReference>
<dbReference type="SMART" id="SM00248">
    <property type="entry name" value="ANK"/>
    <property type="match status" value="3"/>
</dbReference>
<feature type="region of interest" description="Disordered" evidence="2">
    <location>
        <begin position="48"/>
        <end position="129"/>
    </location>
</feature>
<dbReference type="EMBL" id="CAUYUJ010002781">
    <property type="protein sequence ID" value="CAK0802362.1"/>
    <property type="molecule type" value="Genomic_DNA"/>
</dbReference>
<feature type="repeat" description="ANK" evidence="1">
    <location>
        <begin position="389"/>
        <end position="421"/>
    </location>
</feature>
<dbReference type="Gene3D" id="3.40.50.300">
    <property type="entry name" value="P-loop containing nucleotide triphosphate hydrolases"/>
    <property type="match status" value="2"/>
</dbReference>
<name>A0ABN9Q970_9DINO</name>
<dbReference type="PANTHER" id="PTHR47396">
    <property type="entry name" value="TYPE I RESTRICTION ENZYME ECOKI R PROTEIN"/>
    <property type="match status" value="1"/>
</dbReference>
<feature type="repeat" description="ANK" evidence="1">
    <location>
        <begin position="321"/>
        <end position="353"/>
    </location>
</feature>
<dbReference type="PROSITE" id="PS51194">
    <property type="entry name" value="HELICASE_CTER"/>
    <property type="match status" value="1"/>
</dbReference>
<dbReference type="PANTHER" id="PTHR47396:SF1">
    <property type="entry name" value="ATP-DEPENDENT HELICASE IRC3-RELATED"/>
    <property type="match status" value="1"/>
</dbReference>
<sequence>MVQDLSADLHAAALWHGMAWPEDLDRKAAAIGLRASEGSAGRLWEQVSDTCEPRPPPGSCHTRGPPRTPGALRAGRAPPAPRPVHRSRRPSRLPGAPWAASPRPALRAAPRPSGATPLGRRRARANPAWHRRARWLRGQARVLVRLADARARLGVAGRDPRPLADASPRLRAHHSAASPDASMYGKGGAGGGTPPDLAPPIAAIAELQASAGAGAPGSLPGLCRVLFGPVAPLVCECLEPAEVGRLQRCQRELSSAVELRHLLPALAALGLDGQVRAAPRLEELFLRALRPSPALLSLAVFGDTCRCCGDMRAALAARDSAGRSPLQRAVQLGWPEVAGKLLHLGAPADHGDAASGWSPLMYAISAGDQVTARALTRHGASVNLVALPHGWTPLQTAVASSNLGLVEWLLDLGADPEATIRKLKLNYHIDDCRGNERLLTRIVALRWPHLAPWQRLEWAAALRYDAVPVKELPPWWLAPRNLTRRDIGVDLVSLDGERAVQCKCCNGTVQTKDVTHFICMAQNVFRASEIILATSETSRLTSDAATVIETVGVRHDVLSGSCIDELLASTEAALPPPQRDCLATASLRPCQRDCIRACRAGARIIEMACGTGKTLVMRRLADKASGRVLVSVPSLALLWQHLATFPGFCPVGTGYNTKIAWDAPGYISVTDSVHLLENIYFSDIFVDEAHKARVATKRALHFMKKPSRAGALQNASSAPVKKHAKANADFGCPMQNHAKLAKELRARKKWRAARPSAPGRCAPGWTANFVVSCKQYTGLFAALPPARAEHVVYDPRYYAPSASAYGTVADFFSATHPAYPDHSYGMGQAIDDGVLCDYDLVVPVVGDGESTLAALAGLLLAKVGHFRRVLAYCNSIDEALLFKHEVAKVGLVAWHINGETPRAERQRVLKAFSRPLQGPAHVLVTVQVLGEGINIGSADTCLFVQPRRSYVSIVQAVGRVLRLHPSKPLAHIILPAVTPRYSGQDQPLGTQDAHGEAHGDPAELESEAESLGNPPSVGTAVSKPTLPAASSARRAASSRHSALSRAPLLSPHLAGERRHRAEPGSVEKARNSPALRAEATSNARDFLASRSQRAMSQQKASSELERFVASLASADCRFRSELALGCSSRISLFDTRTCKDHQGNGAQDLEHRVRKSLQALSRLGCQWQSRLQQLGVFLDAHGRLPTKGKVADEEEFRLAAWLNAQVSLFRSQRLAEDRKAALRGVHTLVCEKLSGERERQRQRDWQSWLQQLEEFLEAHGRLPTRGKVADEEEFRLAQWLSLQVSHFRSQRLAEDRGAALRGVHTLVCEKLSGGRP</sequence>
<feature type="repeat" description="ANK" evidence="1">
    <location>
        <begin position="355"/>
        <end position="387"/>
    </location>
</feature>
<evidence type="ECO:0000259" key="3">
    <source>
        <dbReference type="PROSITE" id="PS51194"/>
    </source>
</evidence>
<gene>
    <name evidence="4" type="ORF">PCOR1329_LOCUS9907</name>
</gene>
<dbReference type="SUPFAM" id="SSF48403">
    <property type="entry name" value="Ankyrin repeat"/>
    <property type="match status" value="1"/>
</dbReference>
<dbReference type="PROSITE" id="PS50088">
    <property type="entry name" value="ANK_REPEAT"/>
    <property type="match status" value="3"/>
</dbReference>
<dbReference type="InterPro" id="IPR036770">
    <property type="entry name" value="Ankyrin_rpt-contain_sf"/>
</dbReference>
<dbReference type="InterPro" id="IPR039442">
    <property type="entry name" value="Mrr-like_dom"/>
</dbReference>
<dbReference type="InterPro" id="IPR002110">
    <property type="entry name" value="Ankyrin_rpt"/>
</dbReference>
<reference evidence="4" key="1">
    <citation type="submission" date="2023-10" db="EMBL/GenBank/DDBJ databases">
        <authorList>
            <person name="Chen Y."/>
            <person name="Shah S."/>
            <person name="Dougan E. K."/>
            <person name="Thang M."/>
            <person name="Chan C."/>
        </authorList>
    </citation>
    <scope>NUCLEOTIDE SEQUENCE [LARGE SCALE GENOMIC DNA]</scope>
</reference>
<dbReference type="SMART" id="SM00490">
    <property type="entry name" value="HELICc"/>
    <property type="match status" value="1"/>
</dbReference>
<dbReference type="Proteomes" id="UP001189429">
    <property type="component" value="Unassembled WGS sequence"/>
</dbReference>
<feature type="compositionally biased region" description="Low complexity" evidence="2">
    <location>
        <begin position="92"/>
        <end position="115"/>
    </location>
</feature>
<dbReference type="InterPro" id="IPR001650">
    <property type="entry name" value="Helicase_C-like"/>
</dbReference>
<dbReference type="InterPro" id="IPR005114">
    <property type="entry name" value="Helicase_assoc"/>
</dbReference>
<dbReference type="PROSITE" id="PS50297">
    <property type="entry name" value="ANK_REP_REGION"/>
    <property type="match status" value="2"/>
</dbReference>
<dbReference type="InterPro" id="IPR050742">
    <property type="entry name" value="Helicase_Restrict-Modif_Enz"/>
</dbReference>
<comment type="caution">
    <text evidence="4">The sequence shown here is derived from an EMBL/GenBank/DDBJ whole genome shotgun (WGS) entry which is preliminary data.</text>
</comment>
<keyword evidence="5" id="KW-1185">Reference proteome</keyword>
<proteinExistence type="predicted"/>
<dbReference type="Pfam" id="PF12796">
    <property type="entry name" value="Ank_2"/>
    <property type="match status" value="1"/>
</dbReference>
<dbReference type="Pfam" id="PF13156">
    <property type="entry name" value="Mrr_cat_2"/>
    <property type="match status" value="1"/>
</dbReference>